<evidence type="ECO:0000313" key="5">
    <source>
        <dbReference type="Proteomes" id="UP000807309"/>
    </source>
</evidence>
<keyword evidence="2" id="KW-0479">Metal-binding</keyword>
<dbReference type="Proteomes" id="UP000807309">
    <property type="component" value="Unassembled WGS sequence"/>
</dbReference>
<keyword evidence="4" id="KW-0378">Hydrolase</keyword>
<dbReference type="GO" id="GO:0016787">
    <property type="term" value="F:hydrolase activity"/>
    <property type="evidence" value="ECO:0007669"/>
    <property type="project" value="UniProtKB-KW"/>
</dbReference>
<evidence type="ECO:0000256" key="1">
    <source>
        <dbReference type="ARBA" id="ARBA00010211"/>
    </source>
</evidence>
<dbReference type="PANTHER" id="PTHR42796">
    <property type="entry name" value="FUMARYLACETOACETATE HYDROLASE DOMAIN-CONTAINING PROTEIN 2A-RELATED"/>
    <property type="match status" value="1"/>
</dbReference>
<protein>
    <submittedName>
        <fullName evidence="4">Fumarylacetoacetate hydrolase family protein</fullName>
    </submittedName>
</protein>
<dbReference type="PANTHER" id="PTHR42796:SF4">
    <property type="entry name" value="FUMARYLACETOACETATE HYDROLASE DOMAIN-CONTAINING PROTEIN 2A"/>
    <property type="match status" value="1"/>
</dbReference>
<comment type="caution">
    <text evidence="4">The sequence shown here is derived from an EMBL/GenBank/DDBJ whole genome shotgun (WGS) entry which is preliminary data.</text>
</comment>
<feature type="domain" description="Fumarylacetoacetase-like C-terminal" evidence="3">
    <location>
        <begin position="73"/>
        <end position="316"/>
    </location>
</feature>
<dbReference type="InterPro" id="IPR011234">
    <property type="entry name" value="Fumarylacetoacetase-like_C"/>
</dbReference>
<name>A0ABS0C1H9_9NOCA</name>
<dbReference type="Gene3D" id="3.90.850.10">
    <property type="entry name" value="Fumarylacetoacetase-like, C-terminal domain"/>
    <property type="match status" value="1"/>
</dbReference>
<accession>A0ABS0C1H9</accession>
<dbReference type="RefSeq" id="WP_195031590.1">
    <property type="nucleotide sequence ID" value="NZ_JADLRE010000002.1"/>
</dbReference>
<dbReference type="EMBL" id="JADLRE010000002">
    <property type="protein sequence ID" value="MBF6224232.1"/>
    <property type="molecule type" value="Genomic_DNA"/>
</dbReference>
<dbReference type="Pfam" id="PF01557">
    <property type="entry name" value="FAA_hydrolase"/>
    <property type="match status" value="1"/>
</dbReference>
<dbReference type="InterPro" id="IPR051121">
    <property type="entry name" value="FAH"/>
</dbReference>
<comment type="similarity">
    <text evidence="1">Belongs to the FAH family.</text>
</comment>
<keyword evidence="5" id="KW-1185">Reference proteome</keyword>
<organism evidence="4 5">
    <name type="scientific">Nocardia abscessus</name>
    <dbReference type="NCBI Taxonomy" id="120957"/>
    <lineage>
        <taxon>Bacteria</taxon>
        <taxon>Bacillati</taxon>
        <taxon>Actinomycetota</taxon>
        <taxon>Actinomycetes</taxon>
        <taxon>Mycobacteriales</taxon>
        <taxon>Nocardiaceae</taxon>
        <taxon>Nocardia</taxon>
    </lineage>
</organism>
<gene>
    <name evidence="4" type="ORF">IU470_03740</name>
</gene>
<reference evidence="4 5" key="1">
    <citation type="submission" date="2020-10" db="EMBL/GenBank/DDBJ databases">
        <title>Identification of Nocardia species via Next-generation sequencing and recognition of intraspecies genetic diversity.</title>
        <authorList>
            <person name="Li P."/>
            <person name="Li P."/>
            <person name="Lu B."/>
        </authorList>
    </citation>
    <scope>NUCLEOTIDE SEQUENCE [LARGE SCALE GENOMIC DNA]</scope>
    <source>
        <strain evidence="4 5">N-11</strain>
    </source>
</reference>
<dbReference type="SUPFAM" id="SSF56529">
    <property type="entry name" value="FAH"/>
    <property type="match status" value="1"/>
</dbReference>
<sequence length="316" mass="34388">MSINLLRYSTESGAPRWGVVRGERVLPLPGEYPTAGEVLQEGAEVARALLTESGDSGIELADLTPLNPLPGAKVNCQGTNYRAHMAETGVDPDQPFNLFFTKSTGSLTGARDDIVTPPHVRLLDYEIELGIVIGKAITGPVTVTAENLPDYLGAFVVANDVSARDVQLSQGQYYKGKSYRTFCPVGPYLCVPDRGEVHRWKDLRLRLAVNDEPRQTALATEMVFTPAQTLTEFSQLEDFAVGDLLLTGTPGGVAIKPPKPIVQRLAGLLPEAKKWDLFIRTQSRNRAYLTPGDVVTASIRTDDGVLDLGTQRNTVR</sequence>
<dbReference type="InterPro" id="IPR036663">
    <property type="entry name" value="Fumarylacetoacetase_C_sf"/>
</dbReference>
<evidence type="ECO:0000313" key="4">
    <source>
        <dbReference type="EMBL" id="MBF6224232.1"/>
    </source>
</evidence>
<evidence type="ECO:0000256" key="2">
    <source>
        <dbReference type="ARBA" id="ARBA00022723"/>
    </source>
</evidence>
<evidence type="ECO:0000259" key="3">
    <source>
        <dbReference type="Pfam" id="PF01557"/>
    </source>
</evidence>
<proteinExistence type="inferred from homology"/>